<comment type="caution">
    <text evidence="3">The sequence shown here is derived from an EMBL/GenBank/DDBJ whole genome shotgun (WGS) entry which is preliminary data.</text>
</comment>
<dbReference type="OrthoDB" id="9771666at2"/>
<dbReference type="InterPro" id="IPR050300">
    <property type="entry name" value="GDXG_lipolytic_enzyme"/>
</dbReference>
<dbReference type="AlphaFoldDB" id="A3K8Z8"/>
<dbReference type="SUPFAM" id="SSF53474">
    <property type="entry name" value="alpha/beta-Hydrolases"/>
    <property type="match status" value="1"/>
</dbReference>
<evidence type="ECO:0000259" key="2">
    <source>
        <dbReference type="Pfam" id="PF07859"/>
    </source>
</evidence>
<protein>
    <submittedName>
        <fullName evidence="3">Possible esterase/lipase/thioesterase</fullName>
    </submittedName>
</protein>
<evidence type="ECO:0000256" key="1">
    <source>
        <dbReference type="ARBA" id="ARBA00022801"/>
    </source>
</evidence>
<keyword evidence="1" id="KW-0378">Hydrolase</keyword>
<gene>
    <name evidence="3" type="ORF">SSE37_18125</name>
</gene>
<evidence type="ECO:0000313" key="4">
    <source>
        <dbReference type="Proteomes" id="UP000005713"/>
    </source>
</evidence>
<evidence type="ECO:0000313" key="3">
    <source>
        <dbReference type="EMBL" id="EBA06381.1"/>
    </source>
</evidence>
<dbReference type="PANTHER" id="PTHR48081">
    <property type="entry name" value="AB HYDROLASE SUPERFAMILY PROTEIN C4A8.06C"/>
    <property type="match status" value="1"/>
</dbReference>
<keyword evidence="4" id="KW-1185">Reference proteome</keyword>
<dbReference type="EMBL" id="AAYA01000016">
    <property type="protein sequence ID" value="EBA06381.1"/>
    <property type="molecule type" value="Genomic_DNA"/>
</dbReference>
<dbReference type="GO" id="GO:0016787">
    <property type="term" value="F:hydrolase activity"/>
    <property type="evidence" value="ECO:0007669"/>
    <property type="project" value="UniProtKB-KW"/>
</dbReference>
<name>A3K8Z8_SAGS3</name>
<dbReference type="eggNOG" id="COG0657">
    <property type="taxonomic scope" value="Bacteria"/>
</dbReference>
<dbReference type="InterPro" id="IPR029058">
    <property type="entry name" value="AB_hydrolase_fold"/>
</dbReference>
<feature type="domain" description="Alpha/beta hydrolase fold-3" evidence="2">
    <location>
        <begin position="71"/>
        <end position="185"/>
    </location>
</feature>
<dbReference type="InterPro" id="IPR013094">
    <property type="entry name" value="AB_hydrolase_3"/>
</dbReference>
<dbReference type="RefSeq" id="WP_005862705.1">
    <property type="nucleotide sequence ID" value="NZ_AAYA01000016.1"/>
</dbReference>
<dbReference type="Gene3D" id="3.40.50.1820">
    <property type="entry name" value="alpha/beta hydrolase"/>
    <property type="match status" value="1"/>
</dbReference>
<reference evidence="3 4" key="1">
    <citation type="submission" date="2006-06" db="EMBL/GenBank/DDBJ databases">
        <authorList>
            <person name="Moran M.A."/>
            <person name="Ferriera S."/>
            <person name="Johnson J."/>
            <person name="Kravitz S."/>
            <person name="Beeson K."/>
            <person name="Sutton G."/>
            <person name="Rogers Y.-H."/>
            <person name="Friedman R."/>
            <person name="Frazier M."/>
            <person name="Venter J.C."/>
        </authorList>
    </citation>
    <scope>NUCLEOTIDE SEQUENCE [LARGE SCALE GENOMIC DNA]</scope>
    <source>
        <strain evidence="3 4">E-37</strain>
    </source>
</reference>
<sequence length="266" mass="29207">MDQKTDLSDAYENGAYIPDAAGYPPRWASEAQAYRQRLSPAQKAVLGLPYGEEARHRMDLFLPDRTPEGLVVFVHGGYWQRFDKSDWSHFAEGARARGWAVAIPSYDLCPSVRIRDITAQIVQAVTIAAEEVQGPIRLTGHSAGGHLVARMGTGVLPEDVAARVKAILPISPLSDLRPLMETAMNANLKLDAEEARTESPIFHSAPRAKVTVWVGGAERPAFLEQAEWLEEAWGCARVVDEGKHHFDVIDSLADPSGALTERLLSM</sequence>
<dbReference type="Proteomes" id="UP000005713">
    <property type="component" value="Unassembled WGS sequence"/>
</dbReference>
<proteinExistence type="predicted"/>
<accession>A3K8Z8</accession>
<dbReference type="PANTHER" id="PTHR48081:SF33">
    <property type="entry name" value="KYNURENINE FORMAMIDASE"/>
    <property type="match status" value="1"/>
</dbReference>
<dbReference type="Pfam" id="PF07859">
    <property type="entry name" value="Abhydrolase_3"/>
    <property type="match status" value="1"/>
</dbReference>
<organism evidence="3 4">
    <name type="scientific">Sagittula stellata (strain ATCC 700073 / DSM 11524 / E-37)</name>
    <dbReference type="NCBI Taxonomy" id="388399"/>
    <lineage>
        <taxon>Bacteria</taxon>
        <taxon>Pseudomonadati</taxon>
        <taxon>Pseudomonadota</taxon>
        <taxon>Alphaproteobacteria</taxon>
        <taxon>Rhodobacterales</taxon>
        <taxon>Roseobacteraceae</taxon>
        <taxon>Sagittula</taxon>
    </lineage>
</organism>